<evidence type="ECO:0000313" key="1">
    <source>
        <dbReference type="EMBL" id="MXQ53158.1"/>
    </source>
</evidence>
<dbReference type="EMBL" id="WUUL01000003">
    <property type="protein sequence ID" value="MXQ53158.1"/>
    <property type="molecule type" value="Genomic_DNA"/>
</dbReference>
<organism evidence="1 2">
    <name type="scientific">Shimazuella alba</name>
    <dbReference type="NCBI Taxonomy" id="2690964"/>
    <lineage>
        <taxon>Bacteria</taxon>
        <taxon>Bacillati</taxon>
        <taxon>Bacillota</taxon>
        <taxon>Bacilli</taxon>
        <taxon>Bacillales</taxon>
        <taxon>Thermoactinomycetaceae</taxon>
        <taxon>Shimazuella</taxon>
    </lineage>
</organism>
<keyword evidence="2" id="KW-1185">Reference proteome</keyword>
<dbReference type="RefSeq" id="WP_160800523.1">
    <property type="nucleotide sequence ID" value="NZ_WUUL01000003.1"/>
</dbReference>
<dbReference type="AlphaFoldDB" id="A0A6I4VRT8"/>
<dbReference type="Proteomes" id="UP000430692">
    <property type="component" value="Unassembled WGS sequence"/>
</dbReference>
<sequence>MEPFVIGDIWYGEGGTAYENVSARIDAITTRNVQVSFDRTMEHRWLIVRRYSDDT</sequence>
<proteinExistence type="predicted"/>
<accession>A0A6I4VRT8</accession>
<reference evidence="1 2" key="1">
    <citation type="submission" date="2019-12" db="EMBL/GenBank/DDBJ databases">
        <title>Whole-genome analyses of novel actinobacteria.</title>
        <authorList>
            <person name="Sahin N."/>
            <person name="Saygin H."/>
        </authorList>
    </citation>
    <scope>NUCLEOTIDE SEQUENCE [LARGE SCALE GENOMIC DNA]</scope>
    <source>
        <strain evidence="1 2">KC615</strain>
    </source>
</reference>
<gene>
    <name evidence="1" type="ORF">GSM42_05305</name>
</gene>
<protein>
    <submittedName>
        <fullName evidence="1">Uncharacterized protein</fullName>
    </submittedName>
</protein>
<evidence type="ECO:0000313" key="2">
    <source>
        <dbReference type="Proteomes" id="UP000430692"/>
    </source>
</evidence>
<comment type="caution">
    <text evidence="1">The sequence shown here is derived from an EMBL/GenBank/DDBJ whole genome shotgun (WGS) entry which is preliminary data.</text>
</comment>
<name>A0A6I4VRT8_9BACL</name>